<evidence type="ECO:0000313" key="5">
    <source>
        <dbReference type="Proteomes" id="UP000290289"/>
    </source>
</evidence>
<dbReference type="InterPro" id="IPR017969">
    <property type="entry name" value="Heavy-metal-associated_CS"/>
</dbReference>
<feature type="domain" description="HMA" evidence="3">
    <location>
        <begin position="140"/>
        <end position="207"/>
    </location>
</feature>
<dbReference type="InterPro" id="IPR006121">
    <property type="entry name" value="HMA_dom"/>
</dbReference>
<organism evidence="4 5">
    <name type="scientific">Malus domestica</name>
    <name type="common">Apple</name>
    <name type="synonym">Pyrus malus</name>
    <dbReference type="NCBI Taxonomy" id="3750"/>
    <lineage>
        <taxon>Eukaryota</taxon>
        <taxon>Viridiplantae</taxon>
        <taxon>Streptophyta</taxon>
        <taxon>Embryophyta</taxon>
        <taxon>Tracheophyta</taxon>
        <taxon>Spermatophyta</taxon>
        <taxon>Magnoliopsida</taxon>
        <taxon>eudicotyledons</taxon>
        <taxon>Gunneridae</taxon>
        <taxon>Pentapetalae</taxon>
        <taxon>rosids</taxon>
        <taxon>fabids</taxon>
        <taxon>Rosales</taxon>
        <taxon>Rosaceae</taxon>
        <taxon>Amygdaloideae</taxon>
        <taxon>Maleae</taxon>
        <taxon>Malus</taxon>
    </lineage>
</organism>
<reference evidence="4 5" key="1">
    <citation type="submission" date="2018-10" db="EMBL/GenBank/DDBJ databases">
        <title>A high-quality apple genome assembly.</title>
        <authorList>
            <person name="Hu J."/>
        </authorList>
    </citation>
    <scope>NUCLEOTIDE SEQUENCE [LARGE SCALE GENOMIC DNA]</scope>
    <source>
        <strain evidence="5">cv. HFTH1</strain>
        <tissue evidence="4">Young leaf</tissue>
    </source>
</reference>
<keyword evidence="1" id="KW-0479">Metal-binding</keyword>
<evidence type="ECO:0000259" key="3">
    <source>
        <dbReference type="PROSITE" id="PS50846"/>
    </source>
</evidence>
<name>A0A498IXJ4_MALDO</name>
<comment type="caution">
    <text evidence="4">The sequence shown here is derived from an EMBL/GenBank/DDBJ whole genome shotgun (WGS) entry which is preliminary data.</text>
</comment>
<gene>
    <name evidence="4" type="ORF">DVH24_037541</name>
</gene>
<feature type="compositionally biased region" description="Gly residues" evidence="2">
    <location>
        <begin position="95"/>
        <end position="121"/>
    </location>
</feature>
<evidence type="ECO:0000256" key="2">
    <source>
        <dbReference type="SAM" id="MobiDB-lite"/>
    </source>
</evidence>
<accession>A0A498IXJ4</accession>
<evidence type="ECO:0000313" key="4">
    <source>
        <dbReference type="EMBL" id="RXH87896.1"/>
    </source>
</evidence>
<dbReference type="AlphaFoldDB" id="A0A498IXJ4"/>
<dbReference type="CDD" id="cd00371">
    <property type="entry name" value="HMA"/>
    <property type="match status" value="1"/>
</dbReference>
<proteinExistence type="predicted"/>
<dbReference type="GO" id="GO:0046872">
    <property type="term" value="F:metal ion binding"/>
    <property type="evidence" value="ECO:0007669"/>
    <property type="project" value="UniProtKB-KW"/>
</dbReference>
<dbReference type="Gene3D" id="3.30.70.100">
    <property type="match status" value="1"/>
</dbReference>
<keyword evidence="5" id="KW-1185">Reference proteome</keyword>
<dbReference type="PROSITE" id="PS50846">
    <property type="entry name" value="HMA_2"/>
    <property type="match status" value="1"/>
</dbReference>
<evidence type="ECO:0000256" key="1">
    <source>
        <dbReference type="ARBA" id="ARBA00022723"/>
    </source>
</evidence>
<dbReference type="FunFam" id="3.30.70.100:FF:000047">
    <property type="entry name" value="Copper-transporting ATPase PAA1, chloroplastic"/>
    <property type="match status" value="1"/>
</dbReference>
<dbReference type="SUPFAM" id="SSF55008">
    <property type="entry name" value="HMA, heavy metal-associated domain"/>
    <property type="match status" value="1"/>
</dbReference>
<dbReference type="EMBL" id="RDQH01000336">
    <property type="protein sequence ID" value="RXH87896.1"/>
    <property type="molecule type" value="Genomic_DNA"/>
</dbReference>
<dbReference type="InterPro" id="IPR036163">
    <property type="entry name" value="HMA_dom_sf"/>
</dbReference>
<dbReference type="STRING" id="3750.A0A498IXJ4"/>
<protein>
    <recommendedName>
        <fullName evidence="3">HMA domain-containing protein</fullName>
    </recommendedName>
</protein>
<feature type="region of interest" description="Disordered" evidence="2">
    <location>
        <begin position="91"/>
        <end position="124"/>
    </location>
</feature>
<dbReference type="PROSITE" id="PS01047">
    <property type="entry name" value="HMA_1"/>
    <property type="match status" value="1"/>
</dbReference>
<dbReference type="Pfam" id="PF00403">
    <property type="entry name" value="HMA"/>
    <property type="match status" value="1"/>
</dbReference>
<dbReference type="Proteomes" id="UP000290289">
    <property type="component" value="Chromosome 10"/>
</dbReference>
<sequence>MESTLSAATPTTAALLAVSKSLNRRLERRTFLSQRLPSRLLARRHLTSVHTSYYGFQAPKPDPFSSSSLRSVCVAGPLLRRRLECVGSSASSFASGGGNGGFGGESGGSGGDGEGGSGGGDAKSKVAATGGYEVSALSTDVIVLDVGGMTCGGCAASVKRILENQPQVSSATVNLTTETAIVWPVSEAKATPNWQKQLGETLANQLTSCGFKSNLRVFLTFQGHCLFFAVFSGSHLKLDIQW</sequence>